<proteinExistence type="inferred from homology"/>
<dbReference type="Gene3D" id="6.10.250.3030">
    <property type="match status" value="1"/>
</dbReference>
<accession>A0A0E0BIK5</accession>
<dbReference type="InterPro" id="IPR002083">
    <property type="entry name" value="MATH/TRAF_dom"/>
</dbReference>
<dbReference type="PROSITE" id="PS50097">
    <property type="entry name" value="BTB"/>
    <property type="match status" value="1"/>
</dbReference>
<dbReference type="InterPro" id="IPR011333">
    <property type="entry name" value="SKP1/BTB/POZ_sf"/>
</dbReference>
<dbReference type="PANTHER" id="PTHR26379:SF187">
    <property type="entry name" value="OS07G0655300 PROTEIN"/>
    <property type="match status" value="1"/>
</dbReference>
<dbReference type="GO" id="GO:0016567">
    <property type="term" value="P:protein ubiquitination"/>
    <property type="evidence" value="ECO:0007669"/>
    <property type="project" value="InterPro"/>
</dbReference>
<dbReference type="Pfam" id="PF00651">
    <property type="entry name" value="BTB"/>
    <property type="match status" value="1"/>
</dbReference>
<comment type="pathway">
    <text evidence="1">Protein modification; protein ubiquitination.</text>
</comment>
<reference evidence="5" key="1">
    <citation type="submission" date="2015-04" db="UniProtKB">
        <authorList>
            <consortium name="EnsemblPlants"/>
        </authorList>
    </citation>
    <scope>IDENTIFICATION</scope>
</reference>
<evidence type="ECO:0000256" key="1">
    <source>
        <dbReference type="ARBA" id="ARBA00004906"/>
    </source>
</evidence>
<keyword evidence="6" id="KW-1185">Reference proteome</keyword>
<dbReference type="InterPro" id="IPR056423">
    <property type="entry name" value="BACK_BPM_SPOP"/>
</dbReference>
<dbReference type="CDD" id="cd00121">
    <property type="entry name" value="MATH"/>
    <property type="match status" value="1"/>
</dbReference>
<organism evidence="5">
    <name type="scientific">Oryza glumipatula</name>
    <dbReference type="NCBI Taxonomy" id="40148"/>
    <lineage>
        <taxon>Eukaryota</taxon>
        <taxon>Viridiplantae</taxon>
        <taxon>Streptophyta</taxon>
        <taxon>Embryophyta</taxon>
        <taxon>Tracheophyta</taxon>
        <taxon>Spermatophyta</taxon>
        <taxon>Magnoliopsida</taxon>
        <taxon>Liliopsida</taxon>
        <taxon>Poales</taxon>
        <taxon>Poaceae</taxon>
        <taxon>BOP clade</taxon>
        <taxon>Oryzoideae</taxon>
        <taxon>Oryzeae</taxon>
        <taxon>Oryzinae</taxon>
        <taxon>Oryza</taxon>
    </lineage>
</organism>
<dbReference type="EnsemblPlants" id="OGLUM11G11590.1">
    <property type="protein sequence ID" value="OGLUM11G11590.1"/>
    <property type="gene ID" value="OGLUM11G11590"/>
</dbReference>
<dbReference type="Pfam" id="PF24570">
    <property type="entry name" value="BACK_BPM_SPOP"/>
    <property type="match status" value="1"/>
</dbReference>
<evidence type="ECO:0000256" key="2">
    <source>
        <dbReference type="ARBA" id="ARBA00010846"/>
    </source>
</evidence>
<evidence type="ECO:0000313" key="5">
    <source>
        <dbReference type="EnsemblPlants" id="OGLUM11G11590.1"/>
    </source>
</evidence>
<dbReference type="Gene3D" id="2.60.210.10">
    <property type="entry name" value="Apoptosis, Tumor Necrosis Factor Receptor Associated Protein 2, Chain A"/>
    <property type="match status" value="1"/>
</dbReference>
<name>A0A0E0BIK5_9ORYZ</name>
<dbReference type="STRING" id="40148.A0A0E0BIK5"/>
<comment type="similarity">
    <text evidence="2">Belongs to the Tdpoz family.</text>
</comment>
<evidence type="ECO:0000259" key="3">
    <source>
        <dbReference type="PROSITE" id="PS50097"/>
    </source>
</evidence>
<dbReference type="SUPFAM" id="SSF54695">
    <property type="entry name" value="POZ domain"/>
    <property type="match status" value="1"/>
</dbReference>
<evidence type="ECO:0000313" key="6">
    <source>
        <dbReference type="Proteomes" id="UP000026961"/>
    </source>
</evidence>
<dbReference type="PANTHER" id="PTHR26379">
    <property type="entry name" value="BTB/POZ AND MATH DOMAIN-CONTAINING PROTEIN 1"/>
    <property type="match status" value="1"/>
</dbReference>
<feature type="domain" description="BTB" evidence="3">
    <location>
        <begin position="184"/>
        <end position="263"/>
    </location>
</feature>
<dbReference type="Proteomes" id="UP000026961">
    <property type="component" value="Chromosome 11"/>
</dbReference>
<sequence>MYSITAAPATVSHLVRIDGYSRTKNLRRGRFIEAMNFTIGGHRWFIRFYPNGHGPRDVGVVSVYVGIAGAYRRGGGDAKPVIADARFSLVDRDGRPAPPSFVQGMPAVDFSGNDFGMNIKRAELETSGFLKDDGFLVRCELGFVNSAGDGDGRRGVQIKEGIKVPPPNLHRHLADLLWKNQSSGDVFIEVQGKTFTAHRWMLAARSPVMAAELSSSDSDDAADTDADATKNTMMMLRVDDDMDAETFRALLHFIYTDALPPPPQPRARDTKAKEDEAAAAEAARRLHAAAARYGMERLQLMCEDALCRSLSVLTVASTLVFAEKHGCRVLKAACLDFLSCKRKLRQVTRLDDDFRLLTTTCPSVIKELFAQVLK</sequence>
<dbReference type="Gene3D" id="3.30.710.10">
    <property type="entry name" value="Potassium Channel Kv1.1, Chain A"/>
    <property type="match status" value="1"/>
</dbReference>
<dbReference type="InterPro" id="IPR000210">
    <property type="entry name" value="BTB/POZ_dom"/>
</dbReference>
<dbReference type="InterPro" id="IPR045005">
    <property type="entry name" value="BPM1-6"/>
</dbReference>
<dbReference type="AlphaFoldDB" id="A0A0E0BIK5"/>
<dbReference type="SMART" id="SM00225">
    <property type="entry name" value="BTB"/>
    <property type="match status" value="1"/>
</dbReference>
<evidence type="ECO:0000259" key="4">
    <source>
        <dbReference type="PROSITE" id="PS50144"/>
    </source>
</evidence>
<reference evidence="5" key="2">
    <citation type="submission" date="2018-05" db="EMBL/GenBank/DDBJ databases">
        <title>OgluRS3 (Oryza glumaepatula Reference Sequence Version 3).</title>
        <authorList>
            <person name="Zhang J."/>
            <person name="Kudrna D."/>
            <person name="Lee S."/>
            <person name="Talag J."/>
            <person name="Welchert J."/>
            <person name="Wing R.A."/>
        </authorList>
    </citation>
    <scope>NUCLEOTIDE SEQUENCE [LARGE SCALE GENOMIC DNA]</scope>
</reference>
<evidence type="ECO:0008006" key="7">
    <source>
        <dbReference type="Google" id="ProtNLM"/>
    </source>
</evidence>
<dbReference type="eggNOG" id="KOG1987">
    <property type="taxonomic scope" value="Eukaryota"/>
</dbReference>
<dbReference type="PROSITE" id="PS50144">
    <property type="entry name" value="MATH"/>
    <property type="match status" value="1"/>
</dbReference>
<protein>
    <recommendedName>
        <fullName evidence="7">BTB domain-containing protein</fullName>
    </recommendedName>
</protein>
<feature type="domain" description="MATH" evidence="4">
    <location>
        <begin position="10"/>
        <end position="141"/>
    </location>
</feature>
<dbReference type="SUPFAM" id="SSF49599">
    <property type="entry name" value="TRAF domain-like"/>
    <property type="match status" value="1"/>
</dbReference>
<dbReference type="Pfam" id="PF22486">
    <property type="entry name" value="MATH_2"/>
    <property type="match status" value="1"/>
</dbReference>
<dbReference type="Gramene" id="OGLUM11G11590.1">
    <property type="protein sequence ID" value="OGLUM11G11590.1"/>
    <property type="gene ID" value="OGLUM11G11590"/>
</dbReference>
<dbReference type="InterPro" id="IPR008974">
    <property type="entry name" value="TRAF-like"/>
</dbReference>
<dbReference type="HOGENOM" id="CLU_004253_2_0_1"/>